<dbReference type="InterPro" id="IPR042235">
    <property type="entry name" value="ZP-C_dom"/>
</dbReference>
<sequence>MRAVVERSYLQSQGYSVWNASLSDPSCRPKITSTQVIFDIPYNSCGTRRQSNNETFTYSNVIRVLASDSIIKRKKDLHLHVNCKMLQKTWVQAMYIAADGGVTDIDETQYGRYQVDLAFYNSSSFLLPVNDSPYYVDLNQNLFLQASLHSNDSNLVLFVDTCVASPDPNDFTTLTYDLIRSGCVKDPTYSSYYSPYPSVSRFAFNAFSFVNRYPSVYLQCELVVCRYGDYSSRCYQGCVSRFRRSAGSSQGKVSVVIGPVQLQEAPTENRNAELASNTQVREELESPTPAASSHIPLAVTVAVLAAAILTVGGLLLKRKLQEPIPYQIM</sequence>
<keyword evidence="4" id="KW-0964">Secreted</keyword>
<evidence type="ECO:0000256" key="2">
    <source>
        <dbReference type="ARBA" id="ARBA00004613"/>
    </source>
</evidence>
<evidence type="ECO:0000256" key="4">
    <source>
        <dbReference type="ARBA" id="ARBA00022525"/>
    </source>
</evidence>
<dbReference type="GO" id="GO:0005576">
    <property type="term" value="C:extracellular region"/>
    <property type="evidence" value="ECO:0007669"/>
    <property type="project" value="UniProtKB-SubCell"/>
</dbReference>
<dbReference type="Proteomes" id="UP000237246">
    <property type="component" value="Unassembled WGS sequence"/>
</dbReference>
<keyword evidence="10" id="KW-1133">Transmembrane helix</keyword>
<dbReference type="PANTHER" id="PTHR14002:SF38">
    <property type="entry name" value="CUB AND ZONA PELLUCIDA-LIKE DOMAIN-CONTAINING PROTEIN 1"/>
    <property type="match status" value="1"/>
</dbReference>
<keyword evidence="10" id="KW-0812">Transmembrane</keyword>
<feature type="transmembrane region" description="Helical" evidence="10">
    <location>
        <begin position="295"/>
        <end position="316"/>
    </location>
</feature>
<proteinExistence type="predicted"/>
<evidence type="ECO:0000256" key="5">
    <source>
        <dbReference type="ARBA" id="ARBA00022729"/>
    </source>
</evidence>
<evidence type="ECO:0000256" key="7">
    <source>
        <dbReference type="ARBA" id="ARBA00023157"/>
    </source>
</evidence>
<feature type="region of interest" description="Disordered" evidence="9">
    <location>
        <begin position="267"/>
        <end position="286"/>
    </location>
</feature>
<reference evidence="12 13" key="1">
    <citation type="submission" date="2018-01" db="EMBL/GenBank/DDBJ databases">
        <title>Comparison of the Chinese Bamboo Partridge and Red Junglefowl genome sequences highlights the importance of demography in genome evolution.</title>
        <authorList>
            <person name="Tiley G.P."/>
            <person name="Kimball R.T."/>
            <person name="Braun E.L."/>
            <person name="Burleigh J.G."/>
        </authorList>
    </citation>
    <scope>NUCLEOTIDE SEQUENCE [LARGE SCALE GENOMIC DNA]</scope>
    <source>
        <strain evidence="12">RTK389</strain>
        <tissue evidence="12">Blood</tissue>
    </source>
</reference>
<dbReference type="Pfam" id="PF23344">
    <property type="entry name" value="ZP-N"/>
    <property type="match status" value="1"/>
</dbReference>
<evidence type="ECO:0000313" key="12">
    <source>
        <dbReference type="EMBL" id="POI26644.1"/>
    </source>
</evidence>
<dbReference type="GO" id="GO:0005886">
    <property type="term" value="C:plasma membrane"/>
    <property type="evidence" value="ECO:0007669"/>
    <property type="project" value="UniProtKB-SubCell"/>
</dbReference>
<dbReference type="OrthoDB" id="10063988at2759"/>
<comment type="subcellular location">
    <subcellularLocation>
        <location evidence="1">Cell membrane</location>
    </subcellularLocation>
    <subcellularLocation>
        <location evidence="2">Secreted</location>
    </subcellularLocation>
</comment>
<feature type="compositionally biased region" description="Polar residues" evidence="9">
    <location>
        <begin position="267"/>
        <end position="279"/>
    </location>
</feature>
<evidence type="ECO:0000256" key="3">
    <source>
        <dbReference type="ARBA" id="ARBA00022475"/>
    </source>
</evidence>
<dbReference type="Pfam" id="PF00100">
    <property type="entry name" value="Zona_pellucida"/>
    <property type="match status" value="1"/>
</dbReference>
<evidence type="ECO:0000256" key="8">
    <source>
        <dbReference type="ARBA" id="ARBA00023180"/>
    </source>
</evidence>
<evidence type="ECO:0000256" key="6">
    <source>
        <dbReference type="ARBA" id="ARBA00023136"/>
    </source>
</evidence>
<dbReference type="InterPro" id="IPR048290">
    <property type="entry name" value="ZP_chr"/>
</dbReference>
<evidence type="ECO:0000256" key="10">
    <source>
        <dbReference type="SAM" id="Phobius"/>
    </source>
</evidence>
<keyword evidence="6 10" id="KW-0472">Membrane</keyword>
<dbReference type="AlphaFoldDB" id="A0A2P4SRA3"/>
<comment type="caution">
    <text evidence="12">The sequence shown here is derived from an EMBL/GenBank/DDBJ whole genome shotgun (WGS) entry which is preliminary data.</text>
</comment>
<dbReference type="Gene3D" id="2.60.40.4100">
    <property type="entry name" value="Zona pellucida, ZP-C domain"/>
    <property type="match status" value="1"/>
</dbReference>
<evidence type="ECO:0000256" key="9">
    <source>
        <dbReference type="SAM" id="MobiDB-lite"/>
    </source>
</evidence>
<evidence type="ECO:0000256" key="1">
    <source>
        <dbReference type="ARBA" id="ARBA00004236"/>
    </source>
</evidence>
<dbReference type="PRINTS" id="PR00023">
    <property type="entry name" value="ZPELLUCIDA"/>
</dbReference>
<dbReference type="InterPro" id="IPR001507">
    <property type="entry name" value="ZP_dom"/>
</dbReference>
<keyword evidence="8" id="KW-0325">Glycoprotein</keyword>
<keyword evidence="3" id="KW-1003">Cell membrane</keyword>
<dbReference type="PROSITE" id="PS51034">
    <property type="entry name" value="ZP_2"/>
    <property type="match status" value="1"/>
</dbReference>
<feature type="domain" description="ZP" evidence="11">
    <location>
        <begin position="1"/>
        <end position="241"/>
    </location>
</feature>
<dbReference type="InterPro" id="IPR055355">
    <property type="entry name" value="ZP-C"/>
</dbReference>
<dbReference type="InterPro" id="IPR017977">
    <property type="entry name" value="ZP_dom_CS"/>
</dbReference>
<dbReference type="SMART" id="SM00241">
    <property type="entry name" value="ZP"/>
    <property type="match status" value="1"/>
</dbReference>
<dbReference type="Gene3D" id="2.60.40.3210">
    <property type="entry name" value="Zona pellucida, ZP-N domain"/>
    <property type="match status" value="1"/>
</dbReference>
<evidence type="ECO:0000313" key="13">
    <source>
        <dbReference type="Proteomes" id="UP000237246"/>
    </source>
</evidence>
<dbReference type="PROSITE" id="PS00682">
    <property type="entry name" value="ZP_1"/>
    <property type="match status" value="1"/>
</dbReference>
<accession>A0A2P4SRA3</accession>
<protein>
    <recommendedName>
        <fullName evidence="11">ZP domain-containing protein</fullName>
    </recommendedName>
</protein>
<gene>
    <name evidence="12" type="ORF">CIB84_009606</name>
</gene>
<keyword evidence="7" id="KW-1015">Disulfide bond</keyword>
<organism evidence="12 13">
    <name type="scientific">Bambusicola thoracicus</name>
    <name type="common">Chinese bamboo-partridge</name>
    <name type="synonym">Perdix thoracica</name>
    <dbReference type="NCBI Taxonomy" id="9083"/>
    <lineage>
        <taxon>Eukaryota</taxon>
        <taxon>Metazoa</taxon>
        <taxon>Chordata</taxon>
        <taxon>Craniata</taxon>
        <taxon>Vertebrata</taxon>
        <taxon>Euteleostomi</taxon>
        <taxon>Archelosauria</taxon>
        <taxon>Archosauria</taxon>
        <taxon>Dinosauria</taxon>
        <taxon>Saurischia</taxon>
        <taxon>Theropoda</taxon>
        <taxon>Coelurosauria</taxon>
        <taxon>Aves</taxon>
        <taxon>Neognathae</taxon>
        <taxon>Galloanserae</taxon>
        <taxon>Galliformes</taxon>
        <taxon>Phasianidae</taxon>
        <taxon>Perdicinae</taxon>
        <taxon>Bambusicola</taxon>
    </lineage>
</organism>
<dbReference type="InterPro" id="IPR055356">
    <property type="entry name" value="ZP-N"/>
</dbReference>
<evidence type="ECO:0000259" key="11">
    <source>
        <dbReference type="PROSITE" id="PS51034"/>
    </source>
</evidence>
<dbReference type="EMBL" id="PPHD01027672">
    <property type="protein sequence ID" value="POI26644.1"/>
    <property type="molecule type" value="Genomic_DNA"/>
</dbReference>
<dbReference type="FunFam" id="2.60.40.4100:FF:000005">
    <property type="entry name" value="Deleted in malignant brain tumors 1"/>
    <property type="match status" value="1"/>
</dbReference>
<dbReference type="PANTHER" id="PTHR14002">
    <property type="entry name" value="ENDOGLIN/TGF-BETA RECEPTOR TYPE III"/>
    <property type="match status" value="1"/>
</dbReference>
<keyword evidence="13" id="KW-1185">Reference proteome</keyword>
<name>A0A2P4SRA3_BAMTH</name>
<keyword evidence="5" id="KW-0732">Signal</keyword>